<accession>A0AAW1D512</accession>
<evidence type="ECO:0000313" key="2">
    <source>
        <dbReference type="EMBL" id="KAK9504243.1"/>
    </source>
</evidence>
<dbReference type="InterPro" id="IPR038606">
    <property type="entry name" value="To_sf"/>
</dbReference>
<protein>
    <submittedName>
        <fullName evidence="2">Uncharacterized protein</fullName>
    </submittedName>
</protein>
<dbReference type="SMART" id="SM00700">
    <property type="entry name" value="JHBP"/>
    <property type="match status" value="1"/>
</dbReference>
<keyword evidence="3" id="KW-1185">Reference proteome</keyword>
<name>A0AAW1D512_9HEMI</name>
<dbReference type="InterPro" id="IPR010562">
    <property type="entry name" value="Haemolymph_juvenile_hormone-bd"/>
</dbReference>
<dbReference type="PANTHER" id="PTHR11008:SF41">
    <property type="entry name" value="RE70318P"/>
    <property type="match status" value="1"/>
</dbReference>
<evidence type="ECO:0000313" key="3">
    <source>
        <dbReference type="Proteomes" id="UP001461498"/>
    </source>
</evidence>
<organism evidence="2 3">
    <name type="scientific">Rhynocoris fuscipes</name>
    <dbReference type="NCBI Taxonomy" id="488301"/>
    <lineage>
        <taxon>Eukaryota</taxon>
        <taxon>Metazoa</taxon>
        <taxon>Ecdysozoa</taxon>
        <taxon>Arthropoda</taxon>
        <taxon>Hexapoda</taxon>
        <taxon>Insecta</taxon>
        <taxon>Pterygota</taxon>
        <taxon>Neoptera</taxon>
        <taxon>Paraneoptera</taxon>
        <taxon>Hemiptera</taxon>
        <taxon>Heteroptera</taxon>
        <taxon>Panheteroptera</taxon>
        <taxon>Cimicomorpha</taxon>
        <taxon>Reduviidae</taxon>
        <taxon>Harpactorinae</taxon>
        <taxon>Harpactorini</taxon>
        <taxon>Rhynocoris</taxon>
    </lineage>
</organism>
<sequence length="255" mass="28733">MDHSLSFWYLLFNLCSFGFTGTNYGSRPLRACRNNELEICIVENINLILPHLSTGWDSINLPKLDSLILPAKLTANYQDGNMTLDLLLKDTEIFGLANSQVQLVKVKSITEGKLEIMLKTPSITALGSYTSEGYMSFFPLYSDGQFNVTMSEVNSAWLVYLYVATINGTEYLRVDHLGLDVMPLEVTVQAAQLLDGDNTLGVSLNTYLNENAFELFKMVKPRIMNYFQDIFQKVINSSLLSTPKLFILPEVKIEL</sequence>
<proteinExistence type="predicted"/>
<dbReference type="EMBL" id="JAPXFL010000007">
    <property type="protein sequence ID" value="KAK9504243.1"/>
    <property type="molecule type" value="Genomic_DNA"/>
</dbReference>
<evidence type="ECO:0000256" key="1">
    <source>
        <dbReference type="SAM" id="SignalP"/>
    </source>
</evidence>
<feature type="signal peptide" evidence="1">
    <location>
        <begin position="1"/>
        <end position="20"/>
    </location>
</feature>
<dbReference type="Gene3D" id="3.15.10.30">
    <property type="entry name" value="Haemolymph juvenile hormone binding protein"/>
    <property type="match status" value="1"/>
</dbReference>
<gene>
    <name evidence="2" type="ORF">O3M35_010618</name>
</gene>
<feature type="chain" id="PRO_5043530778" evidence="1">
    <location>
        <begin position="21"/>
        <end position="255"/>
    </location>
</feature>
<dbReference type="Proteomes" id="UP001461498">
    <property type="component" value="Unassembled WGS sequence"/>
</dbReference>
<dbReference type="AlphaFoldDB" id="A0AAW1D512"/>
<reference evidence="2 3" key="1">
    <citation type="submission" date="2022-12" db="EMBL/GenBank/DDBJ databases">
        <title>Chromosome-level genome assembly of true bugs.</title>
        <authorList>
            <person name="Ma L."/>
            <person name="Li H."/>
        </authorList>
    </citation>
    <scope>NUCLEOTIDE SEQUENCE [LARGE SCALE GENOMIC DNA]</scope>
    <source>
        <strain evidence="2">Lab_2022b</strain>
    </source>
</reference>
<dbReference type="Pfam" id="PF06585">
    <property type="entry name" value="JHBP"/>
    <property type="match status" value="1"/>
</dbReference>
<dbReference type="GO" id="GO:0005615">
    <property type="term" value="C:extracellular space"/>
    <property type="evidence" value="ECO:0007669"/>
    <property type="project" value="TreeGrafter"/>
</dbReference>
<comment type="caution">
    <text evidence="2">The sequence shown here is derived from an EMBL/GenBank/DDBJ whole genome shotgun (WGS) entry which is preliminary data.</text>
</comment>
<keyword evidence="1" id="KW-0732">Signal</keyword>
<dbReference type="PANTHER" id="PTHR11008">
    <property type="entry name" value="PROTEIN TAKEOUT-LIKE PROTEIN"/>
    <property type="match status" value="1"/>
</dbReference>